<reference evidence="2 3" key="1">
    <citation type="journal article" date="2016" name="Nat. Commun.">
        <title>Thousands of microbial genomes shed light on interconnected biogeochemical processes in an aquifer system.</title>
        <authorList>
            <person name="Anantharaman K."/>
            <person name="Brown C.T."/>
            <person name="Hug L.A."/>
            <person name="Sharon I."/>
            <person name="Castelle C.J."/>
            <person name="Probst A.J."/>
            <person name="Thomas B.C."/>
            <person name="Singh A."/>
            <person name="Wilkins M.J."/>
            <person name="Karaoz U."/>
            <person name="Brodie E.L."/>
            <person name="Williams K.H."/>
            <person name="Hubbard S.S."/>
            <person name="Banfield J.F."/>
        </authorList>
    </citation>
    <scope>NUCLEOTIDE SEQUENCE [LARGE SCALE GENOMIC DNA]</scope>
</reference>
<evidence type="ECO:0000259" key="1">
    <source>
        <dbReference type="Pfam" id="PF16363"/>
    </source>
</evidence>
<dbReference type="Gene3D" id="3.90.25.10">
    <property type="entry name" value="UDP-galactose 4-epimerase, domain 1"/>
    <property type="match status" value="1"/>
</dbReference>
<dbReference type="STRING" id="1798475.A2837_00230"/>
<proteinExistence type="predicted"/>
<dbReference type="InterPro" id="IPR013445">
    <property type="entry name" value="CDP_4_6_deHydtase"/>
</dbReference>
<evidence type="ECO:0000313" key="3">
    <source>
        <dbReference type="Proteomes" id="UP000176322"/>
    </source>
</evidence>
<dbReference type="AlphaFoldDB" id="A0A1F6BXW1"/>
<dbReference type="Gene3D" id="3.40.50.720">
    <property type="entry name" value="NAD(P)-binding Rossmann-like Domain"/>
    <property type="match status" value="1"/>
</dbReference>
<sequence>MTTSFWKGKTVFITGHTGFKGSWLTLLLTNLGARVVGYSLSPATEPNLFTLAKIEELCDRSYIGDIRDLVVLRDAMQAAKPDIVMHLAAQPLVRQSYTDPVGTYSTNVMGTVNVLEAVRATPSVRACLVITSDKCYENQEWHYAYRESDALGGYDPYSNSKACAELVVSAYRRSFFLNGVSVATARAGNVIGGGDWAEDRLVPDAMKAFSIAEPFVVRHPDAIRPWQHVLEPLMGYLALVERQWNKPEKYADAFNFGPHPHQQATAGDIAQLLVRYWGDDARFKIVESGANAAHEAGRLILDISRTCARLDWKPRFDHEQAISRTVNWYKGIIKNPEAARELCNIDINAYNEIL</sequence>
<organism evidence="2 3">
    <name type="scientific">Candidatus Kaiserbacteria bacterium RIFCSPHIGHO2_01_FULL_46_22</name>
    <dbReference type="NCBI Taxonomy" id="1798475"/>
    <lineage>
        <taxon>Bacteria</taxon>
        <taxon>Candidatus Kaiseribacteriota</taxon>
    </lineage>
</organism>
<dbReference type="Pfam" id="PF16363">
    <property type="entry name" value="GDP_Man_Dehyd"/>
    <property type="match status" value="1"/>
</dbReference>
<evidence type="ECO:0000313" key="2">
    <source>
        <dbReference type="EMBL" id="OGG41653.1"/>
    </source>
</evidence>
<dbReference type="CDD" id="cd05252">
    <property type="entry name" value="CDP_GD_SDR_e"/>
    <property type="match status" value="1"/>
</dbReference>
<gene>
    <name evidence="2" type="ORF">A2837_00230</name>
</gene>
<feature type="domain" description="NAD(P)-binding" evidence="1">
    <location>
        <begin position="12"/>
        <end position="324"/>
    </location>
</feature>
<dbReference type="NCBIfam" id="TIGR02622">
    <property type="entry name" value="CDP_4_6_dhtase"/>
    <property type="match status" value="1"/>
</dbReference>
<name>A0A1F6BXW1_9BACT</name>
<dbReference type="Proteomes" id="UP000176322">
    <property type="component" value="Unassembled WGS sequence"/>
</dbReference>
<dbReference type="EMBL" id="MFKO01000004">
    <property type="protein sequence ID" value="OGG41653.1"/>
    <property type="molecule type" value="Genomic_DNA"/>
</dbReference>
<accession>A0A1F6BXW1</accession>
<dbReference type="SUPFAM" id="SSF51735">
    <property type="entry name" value="NAD(P)-binding Rossmann-fold domains"/>
    <property type="match status" value="1"/>
</dbReference>
<protein>
    <submittedName>
        <fullName evidence="2">CDP-glucose 4,6-dehydratase</fullName>
    </submittedName>
</protein>
<dbReference type="InterPro" id="IPR036291">
    <property type="entry name" value="NAD(P)-bd_dom_sf"/>
</dbReference>
<comment type="caution">
    <text evidence="2">The sequence shown here is derived from an EMBL/GenBank/DDBJ whole genome shotgun (WGS) entry which is preliminary data.</text>
</comment>
<dbReference type="InterPro" id="IPR016040">
    <property type="entry name" value="NAD(P)-bd_dom"/>
</dbReference>
<dbReference type="PANTHER" id="PTHR43000">
    <property type="entry name" value="DTDP-D-GLUCOSE 4,6-DEHYDRATASE-RELATED"/>
    <property type="match status" value="1"/>
</dbReference>